<evidence type="ECO:0000256" key="2">
    <source>
        <dbReference type="SAM" id="MobiDB-lite"/>
    </source>
</evidence>
<dbReference type="Proteomes" id="UP001392437">
    <property type="component" value="Unassembled WGS sequence"/>
</dbReference>
<accession>A0AAW0QC19</accession>
<feature type="region of interest" description="Disordered" evidence="2">
    <location>
        <begin position="800"/>
        <end position="860"/>
    </location>
</feature>
<feature type="coiled-coil region" evidence="1">
    <location>
        <begin position="353"/>
        <end position="563"/>
    </location>
</feature>
<evidence type="ECO:0000256" key="1">
    <source>
        <dbReference type="SAM" id="Coils"/>
    </source>
</evidence>
<evidence type="ECO:0008006" key="5">
    <source>
        <dbReference type="Google" id="ProtNLM"/>
    </source>
</evidence>
<feature type="compositionally biased region" description="Polar residues" evidence="2">
    <location>
        <begin position="82"/>
        <end position="91"/>
    </location>
</feature>
<dbReference type="AlphaFoldDB" id="A0AAW0QC19"/>
<name>A0AAW0QC19_9PEZI</name>
<proteinExistence type="predicted"/>
<protein>
    <recommendedName>
        <fullName evidence="5">Chromosome segregation ATPase</fullName>
    </recommendedName>
</protein>
<keyword evidence="1" id="KW-0175">Coiled coil</keyword>
<gene>
    <name evidence="3" type="ORF">PG999_012820</name>
</gene>
<dbReference type="EMBL" id="JAQQWP010000010">
    <property type="protein sequence ID" value="KAK8096876.1"/>
    <property type="molecule type" value="Genomic_DNA"/>
</dbReference>
<feature type="coiled-coil region" evidence="1">
    <location>
        <begin position="596"/>
        <end position="731"/>
    </location>
</feature>
<reference evidence="3 4" key="1">
    <citation type="submission" date="2023-01" db="EMBL/GenBank/DDBJ databases">
        <title>Analysis of 21 Apiospora genomes using comparative genomics revels a genus with tremendous synthesis potential of carbohydrate active enzymes and secondary metabolites.</title>
        <authorList>
            <person name="Sorensen T."/>
        </authorList>
    </citation>
    <scope>NUCLEOTIDE SEQUENCE [LARGE SCALE GENOMIC DNA]</scope>
    <source>
        <strain evidence="3 4">CBS 117206</strain>
    </source>
</reference>
<comment type="caution">
    <text evidence="3">The sequence shown here is derived from an EMBL/GenBank/DDBJ whole genome shotgun (WGS) entry which is preliminary data.</text>
</comment>
<feature type="region of interest" description="Disordered" evidence="2">
    <location>
        <begin position="222"/>
        <end position="251"/>
    </location>
</feature>
<sequence>MANQFPRYQEQRPRLPSRGPSGASSQRTSETDLSSSGYTTGTTSTYAPQQQPQQQAPFPTTRSLADRFSRVPRPAPPVMSSPIDNSYYNFDTDTESGCSGSSELSVSTQATSVASDISVASKDTRAPAQVKHDRPSSTRQGGTSLHSHSTPLPTEEDWQDSAHSTDALGNHPPESQSKPQPKPQSKDLQVSGRRLSPVGNAANGGRDLIHKIEQLENEAQQLHSANSRLSRELADTSERLSYDQKEAERSLKQERMARELAARDLQDQKQRFDEYRSNFDLQRSMLQTAESERDAMRRAGAETRMELVRLTQDLEQRSQLQRDQEELLMRQISAFEKAAVALEMRICTQDQEVQVLTAERDALKMDAENYASEARTLADEKAALVEEKKTFADVHLSLQKENESMKVEQEKLQAHITKVEEQNIDLQNEIENLEQTIGKLQTRIDAFGPEKEELTKRLTDEKDALAKELNHEMDDLERDLHQDMDELEKKLQGEKHAVEERLLAEKEAIERQLLGDKEAVEKQLADEKAEMQTRLEEEKAAIQQQLEAEKADIQKQLDEGIAEKAAQIEVLETTLCGSKDANIVLAEEKLALDRKLTEAREHFAETTENLAKLQTEITAFQASIQTLQADKEQAAKDLEAAREEHTKGLEAAKEEHTKDLEAAKEQHGKDLEAAQGKQAELEEKAKTLEADLAGLDPEQILAKNRELEAAHAQLSEEKAGLEVRIAVLQAELDAKVFALQAEANKVPGLAEEASKVPVLVEQNGYLSGQIETLMRELDEARTINAVVALKAHELELRLKAESKPTRRSAHGSSSRSSSRSSSKDGKESSKDKDSDRRSILSTSSSKKHARSSSSGMVFVRNSGDRAGTICIMRREDVN</sequence>
<feature type="compositionally biased region" description="Low complexity" evidence="2">
    <location>
        <begin position="34"/>
        <end position="57"/>
    </location>
</feature>
<evidence type="ECO:0000313" key="4">
    <source>
        <dbReference type="Proteomes" id="UP001392437"/>
    </source>
</evidence>
<feature type="compositionally biased region" description="Polar residues" evidence="2">
    <location>
        <begin position="22"/>
        <end position="33"/>
    </location>
</feature>
<feature type="compositionally biased region" description="Low complexity" evidence="2">
    <location>
        <begin position="95"/>
        <end position="107"/>
    </location>
</feature>
<evidence type="ECO:0000313" key="3">
    <source>
        <dbReference type="EMBL" id="KAK8096876.1"/>
    </source>
</evidence>
<dbReference type="SUPFAM" id="SSF58113">
    <property type="entry name" value="Apolipoprotein A-I"/>
    <property type="match status" value="1"/>
</dbReference>
<feature type="compositionally biased region" description="Basic and acidic residues" evidence="2">
    <location>
        <begin position="229"/>
        <end position="251"/>
    </location>
</feature>
<feature type="compositionally biased region" description="Basic and acidic residues" evidence="2">
    <location>
        <begin position="821"/>
        <end position="838"/>
    </location>
</feature>
<feature type="compositionally biased region" description="Polar residues" evidence="2">
    <location>
        <begin position="137"/>
        <end position="152"/>
    </location>
</feature>
<feature type="region of interest" description="Disordered" evidence="2">
    <location>
        <begin position="1"/>
        <end position="204"/>
    </location>
</feature>
<organism evidence="3 4">
    <name type="scientific">Apiospora kogelbergensis</name>
    <dbReference type="NCBI Taxonomy" id="1337665"/>
    <lineage>
        <taxon>Eukaryota</taxon>
        <taxon>Fungi</taxon>
        <taxon>Dikarya</taxon>
        <taxon>Ascomycota</taxon>
        <taxon>Pezizomycotina</taxon>
        <taxon>Sordariomycetes</taxon>
        <taxon>Xylariomycetidae</taxon>
        <taxon>Amphisphaeriales</taxon>
        <taxon>Apiosporaceae</taxon>
        <taxon>Apiospora</taxon>
    </lineage>
</organism>
<keyword evidence="4" id="KW-1185">Reference proteome</keyword>
<feature type="compositionally biased region" description="Basic and acidic residues" evidence="2">
    <location>
        <begin position="122"/>
        <end position="136"/>
    </location>
</feature>